<dbReference type="Gene3D" id="1.10.510.10">
    <property type="entry name" value="Transferase(Phosphotransferase) domain 1"/>
    <property type="match status" value="1"/>
</dbReference>
<dbReference type="PROSITE" id="PS50011">
    <property type="entry name" value="PROTEIN_KINASE_DOM"/>
    <property type="match status" value="1"/>
</dbReference>
<keyword evidence="11" id="KW-0547">Nucleotide-binding</keyword>
<evidence type="ECO:0000256" key="6">
    <source>
        <dbReference type="ARBA" id="ARBA00022527"/>
    </source>
</evidence>
<keyword evidence="10" id="KW-0747">Spliceosome</keyword>
<comment type="catalytic activity">
    <reaction evidence="24">
        <text>L-seryl-[protein] + ATP = O-phospho-L-seryl-[protein] + ADP + H(+)</text>
        <dbReference type="Rhea" id="RHEA:17989"/>
        <dbReference type="Rhea" id="RHEA-COMP:9863"/>
        <dbReference type="Rhea" id="RHEA-COMP:11604"/>
        <dbReference type="ChEBI" id="CHEBI:15378"/>
        <dbReference type="ChEBI" id="CHEBI:29999"/>
        <dbReference type="ChEBI" id="CHEBI:30616"/>
        <dbReference type="ChEBI" id="CHEBI:83421"/>
        <dbReference type="ChEBI" id="CHEBI:456216"/>
        <dbReference type="EC" id="2.7.11.1"/>
    </reaction>
    <physiologicalReaction direction="left-to-right" evidence="24">
        <dbReference type="Rhea" id="RHEA:17990"/>
    </physiologicalReaction>
</comment>
<keyword evidence="7" id="KW-0597">Phosphoprotein</keyword>
<feature type="compositionally biased region" description="Basic and acidic residues" evidence="25">
    <location>
        <begin position="139"/>
        <end position="171"/>
    </location>
</feature>
<evidence type="ECO:0000256" key="20">
    <source>
        <dbReference type="ARBA" id="ARBA00023637"/>
    </source>
</evidence>
<keyword evidence="12" id="KW-0418">Kinase</keyword>
<dbReference type="Pfam" id="PF00069">
    <property type="entry name" value="Pkinase"/>
    <property type="match status" value="1"/>
</dbReference>
<evidence type="ECO:0000256" key="9">
    <source>
        <dbReference type="ARBA" id="ARBA00022679"/>
    </source>
</evidence>
<evidence type="ECO:0000256" key="22">
    <source>
        <dbReference type="ARBA" id="ARBA00046964"/>
    </source>
</evidence>
<reference evidence="27" key="1">
    <citation type="journal article" date="2013" name="Genetics">
        <title>The draft genome and transcriptome of Panagrellus redivivus are shaped by the harsh demands of a free-living lifestyle.</title>
        <authorList>
            <person name="Srinivasan J."/>
            <person name="Dillman A.R."/>
            <person name="Macchietto M.G."/>
            <person name="Heikkinen L."/>
            <person name="Lakso M."/>
            <person name="Fracchia K.M."/>
            <person name="Antoshechkin I."/>
            <person name="Mortazavi A."/>
            <person name="Wong G."/>
            <person name="Sternberg P.W."/>
        </authorList>
    </citation>
    <scope>NUCLEOTIDE SEQUENCE [LARGE SCALE GENOMIC DNA]</scope>
    <source>
        <strain evidence="27">MT8872</strain>
    </source>
</reference>
<evidence type="ECO:0000256" key="23">
    <source>
        <dbReference type="ARBA" id="ARBA00048659"/>
    </source>
</evidence>
<keyword evidence="15" id="KW-0832">Ubl conjugation</keyword>
<evidence type="ECO:0000256" key="24">
    <source>
        <dbReference type="ARBA" id="ARBA00048977"/>
    </source>
</evidence>
<evidence type="ECO:0000256" key="25">
    <source>
        <dbReference type="SAM" id="MobiDB-lite"/>
    </source>
</evidence>
<keyword evidence="18" id="KW-0539">Nucleus</keyword>
<dbReference type="GO" id="GO:0000776">
    <property type="term" value="C:kinetochore"/>
    <property type="evidence" value="ECO:0007669"/>
    <property type="project" value="UniProtKB-KW"/>
</dbReference>
<comment type="subunit">
    <text evidence="22">Interacts with CLK1 C-terminus. Associates with the U5 snRNP and NCOR1 deacetylase complexes. Identified in the spliceosome C complex.</text>
</comment>
<dbReference type="SUPFAM" id="SSF56112">
    <property type="entry name" value="Protein kinase-like (PK-like)"/>
    <property type="match status" value="1"/>
</dbReference>
<evidence type="ECO:0000256" key="19">
    <source>
        <dbReference type="ARBA" id="ARBA00023596"/>
    </source>
</evidence>
<dbReference type="Proteomes" id="UP000492821">
    <property type="component" value="Unassembled WGS sequence"/>
</dbReference>
<dbReference type="InterPro" id="IPR050494">
    <property type="entry name" value="Ser_Thr_dual-spec_kinase"/>
</dbReference>
<evidence type="ECO:0000256" key="18">
    <source>
        <dbReference type="ARBA" id="ARBA00023242"/>
    </source>
</evidence>
<evidence type="ECO:0000256" key="5">
    <source>
        <dbReference type="ARBA" id="ARBA00022499"/>
    </source>
</evidence>
<dbReference type="SMART" id="SM00220">
    <property type="entry name" value="S_TKc"/>
    <property type="match status" value="1"/>
</dbReference>
<reference evidence="28" key="2">
    <citation type="submission" date="2020-10" db="UniProtKB">
        <authorList>
            <consortium name="WormBaseParasite"/>
        </authorList>
    </citation>
    <scope>IDENTIFICATION</scope>
</reference>
<dbReference type="GO" id="GO:0004674">
    <property type="term" value="F:protein serine/threonine kinase activity"/>
    <property type="evidence" value="ECO:0007669"/>
    <property type="project" value="UniProtKB-KW"/>
</dbReference>
<feature type="compositionally biased region" description="Basic and acidic residues" evidence="25">
    <location>
        <begin position="300"/>
        <end position="323"/>
    </location>
</feature>
<evidence type="ECO:0000256" key="2">
    <source>
        <dbReference type="ARBA" id="ARBA00004629"/>
    </source>
</evidence>
<keyword evidence="14" id="KW-0067">ATP-binding</keyword>
<feature type="region of interest" description="Disordered" evidence="25">
    <location>
        <begin position="202"/>
        <end position="281"/>
    </location>
</feature>
<evidence type="ECO:0000259" key="26">
    <source>
        <dbReference type="PROSITE" id="PS50011"/>
    </source>
</evidence>
<comment type="catalytic activity">
    <reaction evidence="23">
        <text>L-threonyl-[protein] + ATP = O-phospho-L-threonyl-[protein] + ADP + H(+)</text>
        <dbReference type="Rhea" id="RHEA:46608"/>
        <dbReference type="Rhea" id="RHEA-COMP:11060"/>
        <dbReference type="Rhea" id="RHEA-COMP:11605"/>
        <dbReference type="ChEBI" id="CHEBI:15378"/>
        <dbReference type="ChEBI" id="CHEBI:30013"/>
        <dbReference type="ChEBI" id="CHEBI:30616"/>
        <dbReference type="ChEBI" id="CHEBI:61977"/>
        <dbReference type="ChEBI" id="CHEBI:456216"/>
        <dbReference type="EC" id="2.7.11.1"/>
    </reaction>
    <physiologicalReaction direction="left-to-right" evidence="23">
        <dbReference type="Rhea" id="RHEA:46609"/>
    </physiologicalReaction>
</comment>
<evidence type="ECO:0000256" key="14">
    <source>
        <dbReference type="ARBA" id="ARBA00022840"/>
    </source>
</evidence>
<keyword evidence="17" id="KW-0508">mRNA splicing</keyword>
<evidence type="ECO:0000256" key="15">
    <source>
        <dbReference type="ARBA" id="ARBA00022843"/>
    </source>
</evidence>
<feature type="compositionally biased region" description="Basic and acidic residues" evidence="25">
    <location>
        <begin position="272"/>
        <end position="281"/>
    </location>
</feature>
<dbReference type="WBParaSite" id="Pan_g12568.t1">
    <property type="protein sequence ID" value="Pan_g12568.t1"/>
    <property type="gene ID" value="Pan_g12568"/>
</dbReference>
<dbReference type="GO" id="GO:0005681">
    <property type="term" value="C:spliceosomal complex"/>
    <property type="evidence" value="ECO:0007669"/>
    <property type="project" value="UniProtKB-KW"/>
</dbReference>
<feature type="compositionally biased region" description="Basic and acidic residues" evidence="25">
    <location>
        <begin position="80"/>
        <end position="89"/>
    </location>
</feature>
<protein>
    <recommendedName>
        <fullName evidence="20">Serine/threonine-protein kinase PRP4 homolog</fullName>
        <ecNumber evidence="3">2.7.11.1</ecNumber>
    </recommendedName>
    <alternativeName>
        <fullName evidence="21">PRP4 pre-mRNA-processing factor 4 homolog</fullName>
    </alternativeName>
</protein>
<dbReference type="AlphaFoldDB" id="A0A7E4UT78"/>
<keyword evidence="6" id="KW-0723">Serine/threonine-protein kinase</keyword>
<proteinExistence type="inferred from homology"/>
<keyword evidence="8" id="KW-0507">mRNA processing</keyword>
<dbReference type="GO" id="GO:0045292">
    <property type="term" value="P:mRNA cis splicing, via spliceosome"/>
    <property type="evidence" value="ECO:0007669"/>
    <property type="project" value="InterPro"/>
</dbReference>
<keyword evidence="4" id="KW-0158">Chromosome</keyword>
<evidence type="ECO:0000256" key="16">
    <source>
        <dbReference type="ARBA" id="ARBA00022990"/>
    </source>
</evidence>
<feature type="domain" description="Protein kinase" evidence="26">
    <location>
        <begin position="401"/>
        <end position="717"/>
    </location>
</feature>
<name>A0A7E4UT78_PANRE</name>
<evidence type="ECO:0000256" key="10">
    <source>
        <dbReference type="ARBA" id="ARBA00022728"/>
    </source>
</evidence>
<dbReference type="PANTHER" id="PTHR24058">
    <property type="entry name" value="DUAL SPECIFICITY PROTEIN KINASE"/>
    <property type="match status" value="1"/>
</dbReference>
<dbReference type="InterPro" id="IPR000719">
    <property type="entry name" value="Prot_kinase_dom"/>
</dbReference>
<feature type="compositionally biased region" description="Basic and acidic residues" evidence="25">
    <location>
        <begin position="53"/>
        <end position="66"/>
    </location>
</feature>
<feature type="compositionally biased region" description="Low complexity" evidence="25">
    <location>
        <begin position="206"/>
        <end position="218"/>
    </location>
</feature>
<feature type="compositionally biased region" description="Low complexity" evidence="25">
    <location>
        <begin position="67"/>
        <end position="78"/>
    </location>
</feature>
<evidence type="ECO:0000256" key="13">
    <source>
        <dbReference type="ARBA" id="ARBA00022838"/>
    </source>
</evidence>
<dbReference type="PANTHER" id="PTHR24058:SF103">
    <property type="entry name" value="SERINE_THREONINE-PROTEIN KINASE PRP4 HOMOLOG"/>
    <property type="match status" value="1"/>
</dbReference>
<feature type="compositionally biased region" description="Acidic residues" evidence="25">
    <location>
        <begin position="172"/>
        <end position="183"/>
    </location>
</feature>
<evidence type="ECO:0000256" key="8">
    <source>
        <dbReference type="ARBA" id="ARBA00022664"/>
    </source>
</evidence>
<keyword evidence="13" id="KW-0995">Kinetochore</keyword>
<evidence type="ECO:0000256" key="7">
    <source>
        <dbReference type="ARBA" id="ARBA00022553"/>
    </source>
</evidence>
<feature type="compositionally biased region" description="Basic and acidic residues" evidence="25">
    <location>
        <begin position="110"/>
        <end position="127"/>
    </location>
</feature>
<comment type="subcellular location">
    <subcellularLocation>
        <location evidence="2">Chromosome</location>
        <location evidence="2">Centromere</location>
        <location evidence="2">Kinetochore</location>
    </subcellularLocation>
    <subcellularLocation>
        <location evidence="1">Nucleus</location>
    </subcellularLocation>
</comment>
<accession>A0A7E4UT78</accession>
<feature type="compositionally biased region" description="Basic residues" evidence="25">
    <location>
        <begin position="17"/>
        <end position="36"/>
    </location>
</feature>
<organism evidence="27 28">
    <name type="scientific">Panagrellus redivivus</name>
    <name type="common">Microworm</name>
    <dbReference type="NCBI Taxonomy" id="6233"/>
    <lineage>
        <taxon>Eukaryota</taxon>
        <taxon>Metazoa</taxon>
        <taxon>Ecdysozoa</taxon>
        <taxon>Nematoda</taxon>
        <taxon>Chromadorea</taxon>
        <taxon>Rhabditida</taxon>
        <taxon>Tylenchina</taxon>
        <taxon>Panagrolaimomorpha</taxon>
        <taxon>Panagrolaimoidea</taxon>
        <taxon>Panagrolaimidae</taxon>
        <taxon>Panagrellus</taxon>
    </lineage>
</organism>
<evidence type="ECO:0000256" key="3">
    <source>
        <dbReference type="ARBA" id="ARBA00012513"/>
    </source>
</evidence>
<evidence type="ECO:0000256" key="1">
    <source>
        <dbReference type="ARBA" id="ARBA00004123"/>
    </source>
</evidence>
<feature type="compositionally biased region" description="Low complexity" evidence="25">
    <location>
        <begin position="232"/>
        <end position="249"/>
    </location>
</feature>
<dbReference type="EC" id="2.7.11.1" evidence="3"/>
<keyword evidence="5" id="KW-1017">Isopeptide bond</keyword>
<evidence type="ECO:0000256" key="12">
    <source>
        <dbReference type="ARBA" id="ARBA00022777"/>
    </source>
</evidence>
<evidence type="ECO:0000256" key="11">
    <source>
        <dbReference type="ARBA" id="ARBA00022741"/>
    </source>
</evidence>
<evidence type="ECO:0000256" key="21">
    <source>
        <dbReference type="ARBA" id="ARBA00031858"/>
    </source>
</evidence>
<dbReference type="InterPro" id="IPR011009">
    <property type="entry name" value="Kinase-like_dom_sf"/>
</dbReference>
<dbReference type="InterPro" id="IPR044092">
    <property type="entry name" value="STKc_PRP4"/>
</dbReference>
<keyword evidence="16" id="KW-0007">Acetylation</keyword>
<comment type="similarity">
    <text evidence="19">Belongs to the protein kinase superfamily. CMGC Ser/Thr protein kinase family.</text>
</comment>
<dbReference type="FunFam" id="3.30.200.20:FF:000123">
    <property type="entry name" value="serine/threonine-protein kinase PRP4 homolog"/>
    <property type="match status" value="1"/>
</dbReference>
<evidence type="ECO:0000256" key="17">
    <source>
        <dbReference type="ARBA" id="ARBA00023187"/>
    </source>
</evidence>
<dbReference type="CDD" id="cd14135">
    <property type="entry name" value="STKc_PRP4"/>
    <property type="match status" value="1"/>
</dbReference>
<feature type="region of interest" description="Disordered" evidence="25">
    <location>
        <begin position="1"/>
        <end position="188"/>
    </location>
</feature>
<dbReference type="GO" id="GO:0005524">
    <property type="term" value="F:ATP binding"/>
    <property type="evidence" value="ECO:0007669"/>
    <property type="project" value="UniProtKB-KW"/>
</dbReference>
<evidence type="ECO:0000256" key="4">
    <source>
        <dbReference type="ARBA" id="ARBA00022454"/>
    </source>
</evidence>
<evidence type="ECO:0000313" key="28">
    <source>
        <dbReference type="WBParaSite" id="Pan_g12568.t1"/>
    </source>
</evidence>
<keyword evidence="9" id="KW-0808">Transferase</keyword>
<evidence type="ECO:0000313" key="27">
    <source>
        <dbReference type="Proteomes" id="UP000492821"/>
    </source>
</evidence>
<dbReference type="FunFam" id="1.10.510.10:FF:000078">
    <property type="entry name" value="Serine/threonine-protein kinase PRP4 homolog"/>
    <property type="match status" value="1"/>
</dbReference>
<sequence length="721" mass="82223">MPSDGVINSDVEDDSRRSHKKHKKDKKSKKSKKHHRDRDASGDEAVSSPKRRRYDERPRRRNDRASRSPIRSQHTSSSRSHRDRDHRDTGTSVSRHSRHGASSPVNYGREYSRKSPSRDRYSRDYRDTATSGSRHGNRHRDDYRSSRDGRRYSDRDSGANRSHEEKPKAEPEFEWNDEDDEDAEAKKIAEIRRKRQELLEQIKNKSASASVSNSRAASELPLDTDVGSHTRSQSTRSGVSGSSSDGYSSDDSKSKNKSEYSKIPSVSPPPKAVEDTGRDDDFIGDLKEKITHLHGQNVDKILKHTDQEAREEADRRHEEETKRHLVEEAASKATAEAKAPAKPKAAATFDMFADDSELPPEVLQNATVLTQDSTNLSLKDNWDDTEGYYRVRIGEMLHGRYRVYGFTGAGVFGNVVRATDVQNSNTAVAIKIIRSNDLMKKTGMRELEVLRKLNEADRQDKYHCLQLYTQFHHHNHLCLVFESLSMNLREVLQKFGSGVGLHMKAVRRYAQQLLSALRLLKRCSLVHADIKPDNILVTSDKFNLKLCDFGSAVHVADAELAPYLVSRFYRAPEIMMGLPYDFGIDLWSTAVTLYEIYTGRIMFPGNSNNQMLKFMMDLKGKYPNKVIRRAGFRAQHFDASCNFLYHEVDKVTKRDKVTVLPVISPSRDLTQELIGDQSVDREGYKQIESFRSLLDKMTMLDPTKRITCNDAAKHPFITESL</sequence>
<feature type="compositionally biased region" description="Basic and acidic residues" evidence="25">
    <location>
        <begin position="250"/>
        <end position="260"/>
    </location>
</feature>
<dbReference type="PROSITE" id="PS00108">
    <property type="entry name" value="PROTEIN_KINASE_ST"/>
    <property type="match status" value="1"/>
</dbReference>
<dbReference type="Gene3D" id="3.30.200.20">
    <property type="entry name" value="Phosphorylase Kinase, domain 1"/>
    <property type="match status" value="1"/>
</dbReference>
<dbReference type="InterPro" id="IPR008271">
    <property type="entry name" value="Ser/Thr_kinase_AS"/>
</dbReference>
<keyword evidence="27" id="KW-1185">Reference proteome</keyword>
<feature type="region of interest" description="Disordered" evidence="25">
    <location>
        <begin position="299"/>
        <end position="323"/>
    </location>
</feature>